<evidence type="ECO:0000256" key="1">
    <source>
        <dbReference type="SAM" id="MobiDB-lite"/>
    </source>
</evidence>
<dbReference type="Proteomes" id="UP000192343">
    <property type="component" value="Unassembled WGS sequence"/>
</dbReference>
<accession>A0A1Y1RYQ8</accession>
<feature type="compositionally biased region" description="Basic and acidic residues" evidence="1">
    <location>
        <begin position="100"/>
        <end position="117"/>
    </location>
</feature>
<keyword evidence="2" id="KW-1133">Transmembrane helix</keyword>
<reference evidence="3 4" key="1">
    <citation type="submission" date="2017-03" db="EMBL/GenBank/DDBJ databases">
        <title>Draft Genome sequence of Marispirochaeta sp. strain JC444.</title>
        <authorList>
            <person name="Shivani Y."/>
            <person name="Subhash Y."/>
            <person name="Sasikala C."/>
            <person name="Ramana C."/>
        </authorList>
    </citation>
    <scope>NUCLEOTIDE SEQUENCE [LARGE SCALE GENOMIC DNA]</scope>
    <source>
        <strain evidence="3 4">JC444</strain>
    </source>
</reference>
<keyword evidence="2" id="KW-0472">Membrane</keyword>
<feature type="region of interest" description="Disordered" evidence="1">
    <location>
        <begin position="98"/>
        <end position="151"/>
    </location>
</feature>
<sequence length="151" mass="16630">MILTLVQLLIALSLLIVETVIAIAVHSHFSRPLETIKSWFLAHRRLSLRVILPVLLVLNFGMAVLFSFTLGAPEGTDEQVELEEPSGIARDFFETLPELKQPRVPEPKQQQAEEPRIMKGLPADSTLNIPSLNSGSPENESPSAGKAPEDQ</sequence>
<gene>
    <name evidence="3" type="ORF">B4O97_10090</name>
</gene>
<evidence type="ECO:0000313" key="4">
    <source>
        <dbReference type="Proteomes" id="UP000192343"/>
    </source>
</evidence>
<evidence type="ECO:0000256" key="2">
    <source>
        <dbReference type="SAM" id="Phobius"/>
    </source>
</evidence>
<organism evidence="3 4">
    <name type="scientific">Marispirochaeta aestuarii</name>
    <dbReference type="NCBI Taxonomy" id="1963862"/>
    <lineage>
        <taxon>Bacteria</taxon>
        <taxon>Pseudomonadati</taxon>
        <taxon>Spirochaetota</taxon>
        <taxon>Spirochaetia</taxon>
        <taxon>Spirochaetales</taxon>
        <taxon>Spirochaetaceae</taxon>
        <taxon>Marispirochaeta</taxon>
    </lineage>
</organism>
<evidence type="ECO:0000313" key="3">
    <source>
        <dbReference type="EMBL" id="ORC35078.1"/>
    </source>
</evidence>
<dbReference type="STRING" id="1963862.B4O97_10090"/>
<dbReference type="AlphaFoldDB" id="A0A1Y1RYQ8"/>
<name>A0A1Y1RYQ8_9SPIO</name>
<feature type="compositionally biased region" description="Polar residues" evidence="1">
    <location>
        <begin position="125"/>
        <end position="142"/>
    </location>
</feature>
<feature type="transmembrane region" description="Helical" evidence="2">
    <location>
        <begin position="46"/>
        <end position="68"/>
    </location>
</feature>
<dbReference type="EMBL" id="MWQY01000010">
    <property type="protein sequence ID" value="ORC35078.1"/>
    <property type="molecule type" value="Genomic_DNA"/>
</dbReference>
<protein>
    <submittedName>
        <fullName evidence="3">Uncharacterized protein</fullName>
    </submittedName>
</protein>
<proteinExistence type="predicted"/>
<keyword evidence="2" id="KW-0812">Transmembrane</keyword>
<comment type="caution">
    <text evidence="3">The sequence shown here is derived from an EMBL/GenBank/DDBJ whole genome shotgun (WGS) entry which is preliminary data.</text>
</comment>
<dbReference type="RefSeq" id="WP_083050536.1">
    <property type="nucleotide sequence ID" value="NZ_MWQY01000010.1"/>
</dbReference>
<keyword evidence="4" id="KW-1185">Reference proteome</keyword>